<evidence type="ECO:0000313" key="2">
    <source>
        <dbReference type="EMBL" id="MBB6172073.1"/>
    </source>
</evidence>
<name>A0A7W9YH59_9ACTN</name>
<gene>
    <name evidence="2" type="ORF">HNR23_002133</name>
</gene>
<proteinExistence type="predicted"/>
<organism evidence="2 3">
    <name type="scientific">Nocardiopsis mwathae</name>
    <dbReference type="NCBI Taxonomy" id="1472723"/>
    <lineage>
        <taxon>Bacteria</taxon>
        <taxon>Bacillati</taxon>
        <taxon>Actinomycetota</taxon>
        <taxon>Actinomycetes</taxon>
        <taxon>Streptosporangiales</taxon>
        <taxon>Nocardiopsidaceae</taxon>
        <taxon>Nocardiopsis</taxon>
    </lineage>
</organism>
<accession>A0A7W9YH59</accession>
<comment type="caution">
    <text evidence="2">The sequence shown here is derived from an EMBL/GenBank/DDBJ whole genome shotgun (WGS) entry which is preliminary data.</text>
</comment>
<feature type="signal peptide" evidence="1">
    <location>
        <begin position="1"/>
        <end position="27"/>
    </location>
</feature>
<dbReference type="EMBL" id="JACHDS010000001">
    <property type="protein sequence ID" value="MBB6172073.1"/>
    <property type="molecule type" value="Genomic_DNA"/>
</dbReference>
<evidence type="ECO:0000313" key="3">
    <source>
        <dbReference type="Proteomes" id="UP000546642"/>
    </source>
</evidence>
<feature type="chain" id="PRO_5038556117" evidence="1">
    <location>
        <begin position="28"/>
        <end position="87"/>
    </location>
</feature>
<reference evidence="2 3" key="1">
    <citation type="submission" date="2020-08" db="EMBL/GenBank/DDBJ databases">
        <title>Sequencing the genomes of 1000 actinobacteria strains.</title>
        <authorList>
            <person name="Klenk H.-P."/>
        </authorList>
    </citation>
    <scope>NUCLEOTIDE SEQUENCE [LARGE SCALE GENOMIC DNA]</scope>
    <source>
        <strain evidence="2 3">DSM 46659</strain>
    </source>
</reference>
<protein>
    <submittedName>
        <fullName evidence="2">Uncharacterized protein</fullName>
    </submittedName>
</protein>
<dbReference type="RefSeq" id="WP_184075426.1">
    <property type="nucleotide sequence ID" value="NZ_JACHDS010000001.1"/>
</dbReference>
<keyword evidence="1" id="KW-0732">Signal</keyword>
<keyword evidence="3" id="KW-1185">Reference proteome</keyword>
<evidence type="ECO:0000256" key="1">
    <source>
        <dbReference type="SAM" id="SignalP"/>
    </source>
</evidence>
<sequence>MRRNLIKRAAMIAVIAVAMLASPPLMAGTAMAADGQWRFHSQQRTAIGCDQTGRAYVNQHSGAHRWLCQRALNTQGQVVWLLFIYYR</sequence>
<dbReference type="AlphaFoldDB" id="A0A7W9YH59"/>
<dbReference type="Proteomes" id="UP000546642">
    <property type="component" value="Unassembled WGS sequence"/>
</dbReference>